<dbReference type="AlphaFoldDB" id="A0A0A9BS10"/>
<name>A0A0A9BS10_ARUDO</name>
<protein>
    <submittedName>
        <fullName evidence="1">Uncharacterized protein</fullName>
    </submittedName>
</protein>
<accession>A0A0A9BS10</accession>
<organism evidence="1">
    <name type="scientific">Arundo donax</name>
    <name type="common">Giant reed</name>
    <name type="synonym">Donax arundinaceus</name>
    <dbReference type="NCBI Taxonomy" id="35708"/>
    <lineage>
        <taxon>Eukaryota</taxon>
        <taxon>Viridiplantae</taxon>
        <taxon>Streptophyta</taxon>
        <taxon>Embryophyta</taxon>
        <taxon>Tracheophyta</taxon>
        <taxon>Spermatophyta</taxon>
        <taxon>Magnoliopsida</taxon>
        <taxon>Liliopsida</taxon>
        <taxon>Poales</taxon>
        <taxon>Poaceae</taxon>
        <taxon>PACMAD clade</taxon>
        <taxon>Arundinoideae</taxon>
        <taxon>Arundineae</taxon>
        <taxon>Arundo</taxon>
    </lineage>
</organism>
<reference evidence="1" key="1">
    <citation type="submission" date="2014-09" db="EMBL/GenBank/DDBJ databases">
        <authorList>
            <person name="Magalhaes I.L.F."/>
            <person name="Oliveira U."/>
            <person name="Santos F.R."/>
            <person name="Vidigal T.H.D.A."/>
            <person name="Brescovit A.D."/>
            <person name="Santos A.J."/>
        </authorList>
    </citation>
    <scope>NUCLEOTIDE SEQUENCE</scope>
    <source>
        <tissue evidence="1">Shoot tissue taken approximately 20 cm above the soil surface</tissue>
    </source>
</reference>
<evidence type="ECO:0000313" key="1">
    <source>
        <dbReference type="EMBL" id="JAD64963.1"/>
    </source>
</evidence>
<dbReference type="EMBL" id="GBRH01232932">
    <property type="protein sequence ID" value="JAD64963.1"/>
    <property type="molecule type" value="Transcribed_RNA"/>
</dbReference>
<proteinExistence type="predicted"/>
<sequence>MKADGTLCGLVVDDASLVGLPKKPAAGRRLLL</sequence>
<reference evidence="1" key="2">
    <citation type="journal article" date="2015" name="Data Brief">
        <title>Shoot transcriptome of the giant reed, Arundo donax.</title>
        <authorList>
            <person name="Barrero R.A."/>
            <person name="Guerrero F.D."/>
            <person name="Moolhuijzen P."/>
            <person name="Goolsby J.A."/>
            <person name="Tidwell J."/>
            <person name="Bellgard S.E."/>
            <person name="Bellgard M.I."/>
        </authorList>
    </citation>
    <scope>NUCLEOTIDE SEQUENCE</scope>
    <source>
        <tissue evidence="1">Shoot tissue taken approximately 20 cm above the soil surface</tissue>
    </source>
</reference>